<evidence type="ECO:0000259" key="5">
    <source>
        <dbReference type="Pfam" id="PF17210"/>
    </source>
</evidence>
<name>A0A935TCS5_9PROT</name>
<comment type="caution">
    <text evidence="7">The sequence shown here is derived from an EMBL/GenBank/DDBJ whole genome shotgun (WGS) entry which is preliminary data.</text>
</comment>
<dbReference type="EMBL" id="JADJOT010000008">
    <property type="protein sequence ID" value="MBK7954022.1"/>
    <property type="molecule type" value="Genomic_DNA"/>
</dbReference>
<gene>
    <name evidence="7" type="ORF">IPK02_08725</name>
</gene>
<feature type="compositionally biased region" description="Polar residues" evidence="4">
    <location>
        <begin position="1618"/>
        <end position="1628"/>
    </location>
</feature>
<dbReference type="Pfam" id="PF24346">
    <property type="entry name" value="DUF7507"/>
    <property type="match status" value="1"/>
</dbReference>
<feature type="domain" description="SD-repeat containing protein B" evidence="5">
    <location>
        <begin position="1552"/>
        <end position="1642"/>
    </location>
</feature>
<dbReference type="PANTHER" id="PTHR23303:SF15">
    <property type="entry name" value="COLOSSIN-A"/>
    <property type="match status" value="1"/>
</dbReference>
<feature type="domain" description="SD-repeat containing protein B" evidence="5">
    <location>
        <begin position="2928"/>
        <end position="3034"/>
    </location>
</feature>
<dbReference type="GO" id="GO:0005576">
    <property type="term" value="C:extracellular region"/>
    <property type="evidence" value="ECO:0007669"/>
    <property type="project" value="UniProtKB-SubCell"/>
</dbReference>
<comment type="subcellular location">
    <subcellularLocation>
        <location evidence="1">Secreted</location>
    </subcellularLocation>
</comment>
<reference evidence="7 8" key="1">
    <citation type="submission" date="2020-10" db="EMBL/GenBank/DDBJ databases">
        <title>Connecting structure to function with the recovery of over 1000 high-quality activated sludge metagenome-assembled genomes encoding full-length rRNA genes using long-read sequencing.</title>
        <authorList>
            <person name="Singleton C.M."/>
            <person name="Petriglieri F."/>
            <person name="Kristensen J.M."/>
            <person name="Kirkegaard R.H."/>
            <person name="Michaelsen T.Y."/>
            <person name="Andersen M.H."/>
            <person name="Karst S.M."/>
            <person name="Dueholm M.S."/>
            <person name="Nielsen P.H."/>
            <person name="Albertsen M."/>
        </authorList>
    </citation>
    <scope>NUCLEOTIDE SEQUENCE [LARGE SCALE GENOMIC DNA]</scope>
    <source>
        <strain evidence="7">Fred_18-Q3-R57-64_BAT3C.720</strain>
    </source>
</reference>
<sequence length="3672" mass="376366">MAKSSGAKKESPKVSTDKADYAPGATALLKAEGFTAGSTLEFRVQHVVDPGRDLIWGTTDDQLGNNTGQGHAPWSITDGGAGDLDGLVNGKVQTNWYVDPDDSLGARFLLTVTGSAPAAITVKTDAPAPAAISLKVDDAPAPAAITARADGAPAPAATNSVTQTSSVTTPAVNSAAVEVATTTFTDSNPLPVQFFYVPKTEAQLFLALQTIEGSGAQEGFSVDPVNPVYTYISIAAVANGTVIYYDHWEDGYETNLANPTQSSTQIWGDGILGNGVAPGTVNDLINAGTVLVLQNAVDTSLPPVATDYDGGDKVGATKTVAMTRIGWASGSDTLLTSGLEVFDTSNYGTDYKIPVGVDIPDATDFQIFEYTGIFIQAGQLGATVNIDADANGSLETQVILSQGESYLVNGGVNVGARVISDNPVQVGLLTGDIGSNYESRDAALLPLNLWSNSYYTPVSTPHSVVGVGGSQTYVGTDTTVWLYNPGTSAISVNFEYRVAGVLTTAVLSVPGGPAGGYLKQIMPDGSGGHFFTPSGENFYAISATDSNNDFISPTGYGYQNNQNFDWGFDLVPETSLTTQVLVGLGLGRDPNSNVNPGQNGSPVWVTTVGNGETLATIYVDYNGDNLTNSGPVLTDPNGFHYDAILSLKELERARVFDPDGNQTGMLLYSLDPSVKLAAAWGEDPLSASTARPGIDVGTGVTPLPTFDAGKNSALQVDADGDGYTSPGDTLLYTVSIGNASRAPVLSLLLQDTLSADVSYVAGTTRINTGSGFVSLADAGTTAFPLDEGGSVLGDLAVGGNFTVTFEARIDAFADLTPGVKTIINTGKVSSGDLSVPLLAVDPLYGSIGDFVWKDLNSDGVQDGGAEAGIAGVTLNLYRDANDNGIIDGGDTIIGTKTTDANGNYLFTGLLAGSYMVDVVNGTVPANYQLTTNNDPKPVALAGGEDYLQADFGYEPVSSISGYVYKDAGDDGVWDGTAAGIAGVSLTLTGYDDLGNYVVLNTTTDSDGHYSFTGLRPSDPNLGYTVTEAQPANYFDGKDTAGSTGGDVSVDDVISTIVLPAGVDSINNNFGELPPARISGYVYKDAGNDGVWDGTGAGISGVKLTLTGTNDLGQGVLLEVFSGVDGHYDFVNLRPGTYVVTETQPIGYLDGKDTAGTASSGSTAGSVTGNDVISGITLVAGGVSSDNNFGEIVPGGLSGFVYVDLNNNGTRQTTPSVETPIQSVTLTLTGTNDLGAITPLTTTSNVNGFYSFGNLRPGSYTVTETQPTAYKDGQDTEDNVTPIPGSDATDVITGINVVSGAINPNNNFGELLPATVSGFVYLDANDNGNRAGPPNEPGISGVTVTLTGTDDLGNAVSLTTTTDANGAYSFTGLRPSSPTGYIVTESQPANYVDGKDTAGSTPGSVAGNDVISGIVVGAGGSSANNNFGELLPVSVSGFVYVDSDNDGVKDGGEAGISGVTVTLTGNNDLGIAVSVTATTDSTGAYSFTGLRPTDLFGYTVTETTQPAPYLDGKDTAGSTPGSVAGNEVISNIVLLTGGSSSTNNNFGELLPATISGFVYVDTNNNGIKGDGAPGSEPGLGGVTVTLSGVDYAGNQVDRTTVTASDGSYSFGDLPPSGPNGYSLNETSQPVGYFDGKETAGSTGGNVTVNETITGIPLAAGQTSANNNFGELPPSVVPATGIISGFVYKDTDDDGVKDGGETGIGGVTVTLTGTDNAGLPVSITTTTAADGSYSFGTLYPGTYTVTETQPAAYLDGKDTAGTASPGSTAGTVTSNDAISNIVLAEGGVSTDNNFGERQGVSVSGYVYKDTGNDGVWDGPSAGISGVTLTLTGNDNLGNPVSVTATTDANGAYSFIGLQPSDATGYTVVETQPSGYLDGIDTVGSTPGSIAGNDVISHIVLPNLGESSVNNNFGEVAASISGYVYHDVDNDGLKEPGDSGIGSGGTNIITLSGFDDLGNSVNVSTSTNSSGFYNFEGLRPSGSLGYTVTETQQPAGYLDGKDTAGSTPGSVAGNEVISQIVLATGADSQNNNFGEILPGALSGFVYVDNSSNSGTNNNGVKDFGETPISGVTVTLTGSNDLGVITPLTTVTQADGSYYFGNLRPGTYTVTETTQPAAYLDGLDANNNVPIAGSNTTDVISGISVTQGTTAANNNFGELPKTPGIQIVKDASVAFASPGVPVTFTYSVYNTAFLPLANVIVKDDNATPSYTGDDFNPQPVLSGGFNSGDLNHDNLLDPSEVWHYTASVIPAVHMTVTTGGTTYDSGTLSYVTVTSGPDAGDVRVFYRQSLNFNDNTYGTGSEGWTGGYVHKFSDLTGSDKAGFQVNASDGTVLFKFYQDYLTGGAPNTDGYASFSGYASLGYSGGDGSLQTGGTLNGQAGTMLKDFDSTLEVNLNRAGYTTAIVNSPSSDPNWDKIDGYMFTIDNSAFTNKSFGGVTIFDQHNSPAKTGGSNTYIPDITGGVSVNTTVVTGQATVNGSPQTVTDDDTASVIILTGPLGSLGDRLWFDSNANGVQDSGELGIAGVTVLLSGDLNGDGGVDYTTTAVTNASGIYTFTGLPAGAYTVSVGSGLPANYTPTYDLDGISSPNTASASLTAGQNRTDFDFGYVATAPGFTVDKSANKSFIAAGGQVTYSYDVSNSGSLALSIVSFKDDNGTPDFADDDFNPTAVLSGGFNSGDINQNNQLDPTEVWHYTATVTPPVSLDTVVSGNTIAAGTLITQTLANGDVRVTYLQNQGVNDNTYGTGAASDWPAGHTFANLTGSDNATFKITNASGVQVLLFDMDYISSGAPNTDGYASFSGYASLGLGGDGGLTAGNAAWLTDFDSTLEINLNRAGYTTTIVNSPVGDTNWNDVDGYSFTVKAAAFAGSSFGGVTVVEQHNSPSKTGVNATFPTPTDSEVTNTAVVNATVISTGQSVVAIDDATVAIITSPLGSLGDRVWFDSNANGIQDSGEPGISGLTMQLAGDFNSDGVIDYTATTTTNGSGNYSFTGLPAGDYTVSVAGGLSASYTPTYDLDGISSANTATAELAAGQNRSDFDFGYVATAPGFSIDKSADKTTAAVGESVTYTYLVHNTGSVPLSNVVVIDDNGTPGYSGDDFAPSPVPVSGYNTGDTNHNNLLDTNETWSYTATVIPPIEMSGTVNGSTFVAGTLLITEVQSNGDVKVTYRQSLAVNDNNYGTSTIAADWGTHVHTFSELVGSDKMNFKVTNGNGTEVMNFWMDYLTAATNNGEYAAADYSGYRSLGVTGGDGSITVGNSAWLTDYDSTLELNLNRAAYKGFVVNSPLNDANWDSVDGYSFTISAAAFGAAGFGGVTVPNQHNSPSKLGVNTFTPLPTEGGAATNTAVVSATANGQTVVALDDATVLIGSATLPAKFFVVDSGADKAFKYSASGTAGASFALQSGDNDPRGAAANSDGSLLWVLDKDKSVNLHNADGSAAGKWTATDLGKEPQGITVDGNDLWMVDSGAKKIFWYDNAASRTSGTDTAEKKFTYDATKIEMPKGIVTDGSHLWLVNDGKKDYVSEYTIVRDGSGNPTGLTGLTQWQLDSHNAKATGVTIDPTGASDSVWVVDDGTNQVFEYLHARDGWSSAEGYKTFNLASGNTSPQDLADPRVFLTSGQDGQDHIDASLASLAVEFDDAGNLDFGNAATADPYATAAPADAATMEVINLATPVTHDLLWAA</sequence>
<feature type="domain" description="SD-repeat containing protein B" evidence="5">
    <location>
        <begin position="1198"/>
        <end position="1276"/>
    </location>
</feature>
<evidence type="ECO:0000259" key="6">
    <source>
        <dbReference type="Pfam" id="PF24346"/>
    </source>
</evidence>
<dbReference type="Proteomes" id="UP000706151">
    <property type="component" value="Unassembled WGS sequence"/>
</dbReference>
<evidence type="ECO:0000256" key="3">
    <source>
        <dbReference type="ARBA" id="ARBA00022729"/>
    </source>
</evidence>
<dbReference type="SUPFAM" id="SSF117074">
    <property type="entry name" value="Hypothetical protein PA1324"/>
    <property type="match status" value="13"/>
</dbReference>
<evidence type="ECO:0008006" key="9">
    <source>
        <dbReference type="Google" id="ProtNLM"/>
    </source>
</evidence>
<dbReference type="InterPro" id="IPR013783">
    <property type="entry name" value="Ig-like_fold"/>
</dbReference>
<dbReference type="Pfam" id="PF17210">
    <property type="entry name" value="SdrD_B"/>
    <property type="match status" value="13"/>
</dbReference>
<feature type="domain" description="SD-repeat containing protein B" evidence="5">
    <location>
        <begin position="1916"/>
        <end position="2022"/>
    </location>
</feature>
<feature type="domain" description="SD-repeat containing protein B" evidence="5">
    <location>
        <begin position="2052"/>
        <end position="2118"/>
    </location>
</feature>
<feature type="domain" description="SD-repeat containing protein B" evidence="5">
    <location>
        <begin position="1800"/>
        <end position="1882"/>
    </location>
</feature>
<evidence type="ECO:0000256" key="2">
    <source>
        <dbReference type="ARBA" id="ARBA00022525"/>
    </source>
</evidence>
<feature type="region of interest" description="Disordered" evidence="4">
    <location>
        <begin position="1613"/>
        <end position="1642"/>
    </location>
</feature>
<dbReference type="InterPro" id="IPR047589">
    <property type="entry name" value="DUF11_rpt"/>
</dbReference>
<dbReference type="Gene3D" id="2.60.40.10">
    <property type="entry name" value="Immunoglobulins"/>
    <property type="match status" value="13"/>
</dbReference>
<feature type="domain" description="SD-repeat containing protein B" evidence="5">
    <location>
        <begin position="1077"/>
        <end position="1179"/>
    </location>
</feature>
<evidence type="ECO:0000313" key="7">
    <source>
        <dbReference type="EMBL" id="MBK7954022.1"/>
    </source>
</evidence>
<feature type="domain" description="SD-repeat containing protein B" evidence="5">
    <location>
        <begin position="958"/>
        <end position="1048"/>
    </location>
</feature>
<feature type="domain" description="SD-repeat containing protein B" evidence="5">
    <location>
        <begin position="1315"/>
        <end position="1400"/>
    </location>
</feature>
<dbReference type="InterPro" id="IPR051417">
    <property type="entry name" value="SDr/BOS_complex"/>
</dbReference>
<dbReference type="SUPFAM" id="SSF75011">
    <property type="entry name" value="3-carboxy-cis,cis-mucoante lactonizing enzyme"/>
    <property type="match status" value="1"/>
</dbReference>
<keyword evidence="2" id="KW-0964">Secreted</keyword>
<keyword evidence="3" id="KW-0732">Signal</keyword>
<feature type="domain" description="SD-repeat containing protein B" evidence="5">
    <location>
        <begin position="2495"/>
        <end position="2581"/>
    </location>
</feature>
<evidence type="ECO:0000256" key="4">
    <source>
        <dbReference type="SAM" id="MobiDB-lite"/>
    </source>
</evidence>
<protein>
    <recommendedName>
        <fullName evidence="9">DUF11 domain-containing protein</fullName>
    </recommendedName>
</protein>
<dbReference type="InterPro" id="IPR033764">
    <property type="entry name" value="Sdr_B"/>
</dbReference>
<feature type="domain" description="SD-repeat containing protein B" evidence="5">
    <location>
        <begin position="846"/>
        <end position="934"/>
    </location>
</feature>
<dbReference type="PANTHER" id="PTHR23303">
    <property type="entry name" value="CARBOXYPEPTIDASE REGULATORY REGION-CONTAINING"/>
    <property type="match status" value="1"/>
</dbReference>
<organism evidence="7 8">
    <name type="scientific">Candidatus Accumulibacter affinis</name>
    <dbReference type="NCBI Taxonomy" id="2954384"/>
    <lineage>
        <taxon>Bacteria</taxon>
        <taxon>Pseudomonadati</taxon>
        <taxon>Pseudomonadota</taxon>
        <taxon>Betaproteobacteria</taxon>
        <taxon>Candidatus Accumulibacter</taxon>
    </lineage>
</organism>
<dbReference type="InterPro" id="IPR055354">
    <property type="entry name" value="DUF7507"/>
</dbReference>
<accession>A0A935TCS5</accession>
<proteinExistence type="predicted"/>
<dbReference type="NCBIfam" id="TIGR01451">
    <property type="entry name" value="B_ant_repeat"/>
    <property type="match status" value="2"/>
</dbReference>
<feature type="domain" description="SD-repeat containing protein B" evidence="5">
    <location>
        <begin position="1682"/>
        <end position="1773"/>
    </location>
</feature>
<evidence type="ECO:0000313" key="8">
    <source>
        <dbReference type="Proteomes" id="UP000706151"/>
    </source>
</evidence>
<evidence type="ECO:0000256" key="1">
    <source>
        <dbReference type="ARBA" id="ARBA00004613"/>
    </source>
</evidence>
<feature type="domain" description="DUF7507" evidence="6">
    <location>
        <begin position="3039"/>
        <end position="3082"/>
    </location>
</feature>
<feature type="domain" description="SD-repeat containing protein B" evidence="5">
    <location>
        <begin position="1434"/>
        <end position="1520"/>
    </location>
</feature>